<dbReference type="Proteomes" id="UP000287563">
    <property type="component" value="Unassembled WGS sequence"/>
</dbReference>
<dbReference type="OrthoDB" id="9813050at2"/>
<dbReference type="EMBL" id="RJLM01000023">
    <property type="protein sequence ID" value="RWX52899.1"/>
    <property type="molecule type" value="Genomic_DNA"/>
</dbReference>
<sequence length="318" mass="37329">MQASDYQQLQHDISLPRLSSYQHFFKPNKPADLYGYYCWNEAISAAFFRLIGIVEVTLRNKLHRALSTHCHNPQSKGIQFSNDWYNFLDLNTHSEKKILSVTHRRKNGNWHPKLPAVSHDDVISRMTYGFWPKVFDIQKDKQGNLLPWGTIIPTIIPHHRQKSAGYWKKIKHQDSLYARLEIVGSLRNRIAHFEPIWKQGGLFEETRIRQNKIPKLLAAAPSNDIESRDRLTLLHQRIQELLGWLSQTRLKSYQQSYTYHQLSWLLSKEGMDTYIRQHSQNQLNPSTFKRNFASILKQQKTVTILKNGHISGVFYPTK</sequence>
<evidence type="ECO:0000313" key="2">
    <source>
        <dbReference type="Proteomes" id="UP000287563"/>
    </source>
</evidence>
<dbReference type="InterPro" id="IPR011664">
    <property type="entry name" value="Abi_system_AbiD/AbiF-like"/>
</dbReference>
<reference evidence="1 2" key="1">
    <citation type="submission" date="2018-11" db="EMBL/GenBank/DDBJ databases">
        <title>Photobacterium sp. BEI247 sp. nov., a marine bacterium isolated from Yongle Blue Hole in the South China Sea.</title>
        <authorList>
            <person name="Wang X."/>
        </authorList>
    </citation>
    <scope>NUCLEOTIDE SEQUENCE [LARGE SCALE GENOMIC DNA]</scope>
    <source>
        <strain evidence="2">BEI247</strain>
    </source>
</reference>
<evidence type="ECO:0000313" key="1">
    <source>
        <dbReference type="EMBL" id="RWX52899.1"/>
    </source>
</evidence>
<evidence type="ECO:0008006" key="3">
    <source>
        <dbReference type="Google" id="ProtNLM"/>
    </source>
</evidence>
<name>A0A444JIK0_9GAMM</name>
<organism evidence="1 2">
    <name type="scientific">Photobacterium chitinilyticum</name>
    <dbReference type="NCBI Taxonomy" id="2485123"/>
    <lineage>
        <taxon>Bacteria</taxon>
        <taxon>Pseudomonadati</taxon>
        <taxon>Pseudomonadota</taxon>
        <taxon>Gammaproteobacteria</taxon>
        <taxon>Vibrionales</taxon>
        <taxon>Vibrionaceae</taxon>
        <taxon>Photobacterium</taxon>
    </lineage>
</organism>
<dbReference type="RefSeq" id="WP_128786523.1">
    <property type="nucleotide sequence ID" value="NZ_RJLM01000023.1"/>
</dbReference>
<protein>
    <recommendedName>
        <fullName evidence="3">Abi family protein</fullName>
    </recommendedName>
</protein>
<keyword evidence="2" id="KW-1185">Reference proteome</keyword>
<dbReference type="AlphaFoldDB" id="A0A444JIK0"/>
<accession>A0A444JIK0</accession>
<proteinExistence type="predicted"/>
<gene>
    <name evidence="1" type="ORF">EDI28_24880</name>
</gene>
<comment type="caution">
    <text evidence="1">The sequence shown here is derived from an EMBL/GenBank/DDBJ whole genome shotgun (WGS) entry which is preliminary data.</text>
</comment>
<dbReference type="Pfam" id="PF07751">
    <property type="entry name" value="Abi_2"/>
    <property type="match status" value="1"/>
</dbReference>